<dbReference type="EMBL" id="MU150249">
    <property type="protein sequence ID" value="KAF9465183.1"/>
    <property type="molecule type" value="Genomic_DNA"/>
</dbReference>
<dbReference type="AlphaFoldDB" id="A0A9P5Y8B1"/>
<feature type="compositionally biased region" description="Polar residues" evidence="1">
    <location>
        <begin position="140"/>
        <end position="150"/>
    </location>
</feature>
<evidence type="ECO:0000313" key="3">
    <source>
        <dbReference type="Proteomes" id="UP000807353"/>
    </source>
</evidence>
<evidence type="ECO:0000256" key="1">
    <source>
        <dbReference type="SAM" id="MobiDB-lite"/>
    </source>
</evidence>
<accession>A0A9P5Y8B1</accession>
<organism evidence="2 3">
    <name type="scientific">Collybia nuda</name>
    <dbReference type="NCBI Taxonomy" id="64659"/>
    <lineage>
        <taxon>Eukaryota</taxon>
        <taxon>Fungi</taxon>
        <taxon>Dikarya</taxon>
        <taxon>Basidiomycota</taxon>
        <taxon>Agaricomycotina</taxon>
        <taxon>Agaricomycetes</taxon>
        <taxon>Agaricomycetidae</taxon>
        <taxon>Agaricales</taxon>
        <taxon>Tricholomatineae</taxon>
        <taxon>Clitocybaceae</taxon>
        <taxon>Collybia</taxon>
    </lineage>
</organism>
<name>A0A9P5Y8B1_9AGAR</name>
<gene>
    <name evidence="2" type="ORF">BDZ94DRAFT_1254741</name>
</gene>
<keyword evidence="3" id="KW-1185">Reference proteome</keyword>
<proteinExistence type="predicted"/>
<dbReference type="Proteomes" id="UP000807353">
    <property type="component" value="Unassembled WGS sequence"/>
</dbReference>
<evidence type="ECO:0000313" key="2">
    <source>
        <dbReference type="EMBL" id="KAF9465183.1"/>
    </source>
</evidence>
<comment type="caution">
    <text evidence="2">The sequence shown here is derived from an EMBL/GenBank/DDBJ whole genome shotgun (WGS) entry which is preliminary data.</text>
</comment>
<feature type="region of interest" description="Disordered" evidence="1">
    <location>
        <begin position="130"/>
        <end position="165"/>
    </location>
</feature>
<protein>
    <submittedName>
        <fullName evidence="2">Uncharacterized protein</fullName>
    </submittedName>
</protein>
<reference evidence="2" key="1">
    <citation type="submission" date="2020-11" db="EMBL/GenBank/DDBJ databases">
        <authorList>
            <consortium name="DOE Joint Genome Institute"/>
            <person name="Ahrendt S."/>
            <person name="Riley R."/>
            <person name="Andreopoulos W."/>
            <person name="Labutti K."/>
            <person name="Pangilinan J."/>
            <person name="Ruiz-Duenas F.J."/>
            <person name="Barrasa J.M."/>
            <person name="Sanchez-Garcia M."/>
            <person name="Camarero S."/>
            <person name="Miyauchi S."/>
            <person name="Serrano A."/>
            <person name="Linde D."/>
            <person name="Babiker R."/>
            <person name="Drula E."/>
            <person name="Ayuso-Fernandez I."/>
            <person name="Pacheco R."/>
            <person name="Padilla G."/>
            <person name="Ferreira P."/>
            <person name="Barriuso J."/>
            <person name="Kellner H."/>
            <person name="Castanera R."/>
            <person name="Alfaro M."/>
            <person name="Ramirez L."/>
            <person name="Pisabarro A.G."/>
            <person name="Kuo A."/>
            <person name="Tritt A."/>
            <person name="Lipzen A."/>
            <person name="He G."/>
            <person name="Yan M."/>
            <person name="Ng V."/>
            <person name="Cullen D."/>
            <person name="Martin F."/>
            <person name="Rosso M.-N."/>
            <person name="Henrissat B."/>
            <person name="Hibbett D."/>
            <person name="Martinez A.T."/>
            <person name="Grigoriev I.V."/>
        </authorList>
    </citation>
    <scope>NUCLEOTIDE SEQUENCE</scope>
    <source>
        <strain evidence="2">CBS 247.69</strain>
    </source>
</reference>
<sequence>MNSTEAEIFQEREGLVQIPTHPRVYWESPEKKTRPTGGPAQSSVPLDEVQRYIKFTMPGALLAALQVRKGPQEPSYIYDCVESAPPLVFDSDDGYEFEFDLGPCEVLDIKRRVETWLSDPEFIRERESTKRSYRYSSRTGNHSRLPTPSVSKARRGVPETPTGRPIIGRVGRHRRMTFDNFC</sequence>